<dbReference type="SUPFAM" id="SSF50800">
    <property type="entry name" value="PK beta-barrel domain-like"/>
    <property type="match status" value="1"/>
</dbReference>
<dbReference type="PANTHER" id="PTHR30212:SF2">
    <property type="entry name" value="PROTEIN YIIM"/>
    <property type="match status" value="1"/>
</dbReference>
<dbReference type="AlphaFoldDB" id="A0A2W1NSF5"/>
<sequence length="221" mass="25081">MLILFELSPNCNKMLIHALNIGQKKLVEWRGKKIYTGIFKSPVTHPIILGFNDVVGDDVVDRKYHGGIDKACYAYSKEAYGFWQKKYPAHTLENGFFGENITIEGLDESKMKIGDRFEIGTAIIEVSQPRQPCFKLGIRFGSQKILKPFIQAPYPGAYFRVIQSGTIHMGHQFKLIQSFESEPTLLEVYQVIYHTTTSAALQKKVLQSKYLAQSAKDSIKI</sequence>
<comment type="caution">
    <text evidence="2">The sequence shown here is derived from an EMBL/GenBank/DDBJ whole genome shotgun (WGS) entry which is preliminary data.</text>
</comment>
<name>A0A2W1NSF5_9FLAO</name>
<dbReference type="InterPro" id="IPR011037">
    <property type="entry name" value="Pyrv_Knase-like_insert_dom_sf"/>
</dbReference>
<evidence type="ECO:0000313" key="2">
    <source>
        <dbReference type="EMBL" id="PZE17608.1"/>
    </source>
</evidence>
<dbReference type="Gene3D" id="2.40.33.20">
    <property type="entry name" value="PK beta-barrel domain-like"/>
    <property type="match status" value="1"/>
</dbReference>
<feature type="domain" description="MOSC" evidence="1">
    <location>
        <begin position="41"/>
        <end position="176"/>
    </location>
</feature>
<accession>A0A2W1NSF5</accession>
<dbReference type="Pfam" id="PF03473">
    <property type="entry name" value="MOSC"/>
    <property type="match status" value="1"/>
</dbReference>
<evidence type="ECO:0000259" key="1">
    <source>
        <dbReference type="PROSITE" id="PS51340"/>
    </source>
</evidence>
<dbReference type="InterPro" id="IPR052353">
    <property type="entry name" value="Benzoxazolinone_Detox_Enz"/>
</dbReference>
<dbReference type="PANTHER" id="PTHR30212">
    <property type="entry name" value="PROTEIN YIIM"/>
    <property type="match status" value="1"/>
</dbReference>
<dbReference type="Proteomes" id="UP000249248">
    <property type="component" value="Unassembled WGS sequence"/>
</dbReference>
<proteinExistence type="predicted"/>
<dbReference type="GO" id="GO:0030170">
    <property type="term" value="F:pyridoxal phosphate binding"/>
    <property type="evidence" value="ECO:0007669"/>
    <property type="project" value="InterPro"/>
</dbReference>
<dbReference type="EMBL" id="QKSB01000003">
    <property type="protein sequence ID" value="PZE17608.1"/>
    <property type="molecule type" value="Genomic_DNA"/>
</dbReference>
<protein>
    <submittedName>
        <fullName evidence="2">MOSC domain-containing protein</fullName>
    </submittedName>
</protein>
<dbReference type="InterPro" id="IPR005302">
    <property type="entry name" value="MoCF_Sase_C"/>
</dbReference>
<gene>
    <name evidence="2" type="ORF">DNU06_07200</name>
</gene>
<reference evidence="2 3" key="1">
    <citation type="submission" date="2018-06" db="EMBL/GenBank/DDBJ databases">
        <title>The draft genome sequence of Crocinitomix sp. SM1701.</title>
        <authorList>
            <person name="Zhang X."/>
        </authorList>
    </citation>
    <scope>NUCLEOTIDE SEQUENCE [LARGE SCALE GENOMIC DNA]</scope>
    <source>
        <strain evidence="2 3">SM1701</strain>
    </source>
</reference>
<evidence type="ECO:0000313" key="3">
    <source>
        <dbReference type="Proteomes" id="UP000249248"/>
    </source>
</evidence>
<keyword evidence="3" id="KW-1185">Reference proteome</keyword>
<dbReference type="PROSITE" id="PS51340">
    <property type="entry name" value="MOSC"/>
    <property type="match status" value="1"/>
</dbReference>
<dbReference type="GO" id="GO:0003824">
    <property type="term" value="F:catalytic activity"/>
    <property type="evidence" value="ECO:0007669"/>
    <property type="project" value="InterPro"/>
</dbReference>
<dbReference type="GO" id="GO:0030151">
    <property type="term" value="F:molybdenum ion binding"/>
    <property type="evidence" value="ECO:0007669"/>
    <property type="project" value="InterPro"/>
</dbReference>
<organism evidence="2 3">
    <name type="scientific">Putridiphycobacter roseus</name>
    <dbReference type="NCBI Taxonomy" id="2219161"/>
    <lineage>
        <taxon>Bacteria</taxon>
        <taxon>Pseudomonadati</taxon>
        <taxon>Bacteroidota</taxon>
        <taxon>Flavobacteriia</taxon>
        <taxon>Flavobacteriales</taxon>
        <taxon>Crocinitomicaceae</taxon>
        <taxon>Putridiphycobacter</taxon>
    </lineage>
</organism>